<comment type="caution">
    <text evidence="2">The sequence shown here is derived from an EMBL/GenBank/DDBJ whole genome shotgun (WGS) entry which is preliminary data.</text>
</comment>
<organism evidence="2 3">
    <name type="scientific">Lactuca virosa</name>
    <dbReference type="NCBI Taxonomy" id="75947"/>
    <lineage>
        <taxon>Eukaryota</taxon>
        <taxon>Viridiplantae</taxon>
        <taxon>Streptophyta</taxon>
        <taxon>Embryophyta</taxon>
        <taxon>Tracheophyta</taxon>
        <taxon>Spermatophyta</taxon>
        <taxon>Magnoliopsida</taxon>
        <taxon>eudicotyledons</taxon>
        <taxon>Gunneridae</taxon>
        <taxon>Pentapetalae</taxon>
        <taxon>asterids</taxon>
        <taxon>campanulids</taxon>
        <taxon>Asterales</taxon>
        <taxon>Asteraceae</taxon>
        <taxon>Cichorioideae</taxon>
        <taxon>Cichorieae</taxon>
        <taxon>Lactucinae</taxon>
        <taxon>Lactuca</taxon>
    </lineage>
</organism>
<dbReference type="EMBL" id="CAKMRJ010005523">
    <property type="protein sequence ID" value="CAH1444836.1"/>
    <property type="molecule type" value="Genomic_DNA"/>
</dbReference>
<proteinExistence type="predicted"/>
<protein>
    <submittedName>
        <fullName evidence="2">Uncharacterized protein</fullName>
    </submittedName>
</protein>
<feature type="signal peptide" evidence="1">
    <location>
        <begin position="1"/>
        <end position="20"/>
    </location>
</feature>
<evidence type="ECO:0000313" key="3">
    <source>
        <dbReference type="Proteomes" id="UP001157418"/>
    </source>
</evidence>
<dbReference type="Proteomes" id="UP001157418">
    <property type="component" value="Unassembled WGS sequence"/>
</dbReference>
<evidence type="ECO:0000313" key="2">
    <source>
        <dbReference type="EMBL" id="CAH1444836.1"/>
    </source>
</evidence>
<keyword evidence="1" id="KW-0732">Signal</keyword>
<evidence type="ECO:0000256" key="1">
    <source>
        <dbReference type="SAM" id="SignalP"/>
    </source>
</evidence>
<keyword evidence="3" id="KW-1185">Reference proteome</keyword>
<name>A0AAU9P3H5_9ASTR</name>
<reference evidence="2 3" key="1">
    <citation type="submission" date="2022-01" db="EMBL/GenBank/DDBJ databases">
        <authorList>
            <person name="Xiong W."/>
            <person name="Schranz E."/>
        </authorList>
    </citation>
    <scope>NUCLEOTIDE SEQUENCE [LARGE SCALE GENOMIC DNA]</scope>
</reference>
<feature type="chain" id="PRO_5043381385" evidence="1">
    <location>
        <begin position="21"/>
        <end position="96"/>
    </location>
</feature>
<accession>A0AAU9P3H5</accession>
<sequence length="96" mass="10488">MLAPSHVIFLALIGLPLINALTGPSDYLSGKPDFFLVETSLHCVPFDFPITMTGMGDDMYAVASEVDCCMLEQYTHEYHLFPVLGFQVPSSSSSVL</sequence>
<dbReference type="AlphaFoldDB" id="A0AAU9P3H5"/>
<gene>
    <name evidence="2" type="ORF">LVIROSA_LOCUS30641</name>
</gene>